<dbReference type="OrthoDB" id="6499484at2759"/>
<evidence type="ECO:0000313" key="2">
    <source>
        <dbReference type="Proteomes" id="UP000887116"/>
    </source>
</evidence>
<dbReference type="InterPro" id="IPR001370">
    <property type="entry name" value="BIR_rpt"/>
</dbReference>
<dbReference type="Gene3D" id="1.10.1170.10">
    <property type="entry name" value="Inhibitor Of Apoptosis Protein (2mihbC-IAP-1), Chain A"/>
    <property type="match status" value="1"/>
</dbReference>
<dbReference type="SUPFAM" id="SSF57924">
    <property type="entry name" value="Inhibitor of apoptosis (IAP) repeat"/>
    <property type="match status" value="1"/>
</dbReference>
<dbReference type="SMART" id="SM00238">
    <property type="entry name" value="BIR"/>
    <property type="match status" value="1"/>
</dbReference>
<proteinExistence type="predicted"/>
<dbReference type="Proteomes" id="UP000887116">
    <property type="component" value="Unassembled WGS sequence"/>
</dbReference>
<keyword evidence="2" id="KW-1185">Reference proteome</keyword>
<reference evidence="1" key="1">
    <citation type="submission" date="2020-07" db="EMBL/GenBank/DDBJ databases">
        <title>Multicomponent nature underlies the extraordinary mechanical properties of spider dragline silk.</title>
        <authorList>
            <person name="Kono N."/>
            <person name="Nakamura H."/>
            <person name="Mori M."/>
            <person name="Yoshida Y."/>
            <person name="Ohtoshi R."/>
            <person name="Malay A.D."/>
            <person name="Moran D.A.P."/>
            <person name="Tomita M."/>
            <person name="Numata K."/>
            <person name="Arakawa K."/>
        </authorList>
    </citation>
    <scope>NUCLEOTIDE SEQUENCE</scope>
</reference>
<accession>A0A8X6F6T7</accession>
<comment type="caution">
    <text evidence="1">The sequence shown here is derived from an EMBL/GenBank/DDBJ whole genome shotgun (WGS) entry which is preliminary data.</text>
</comment>
<dbReference type="AlphaFoldDB" id="A0A8X6F6T7"/>
<dbReference type="InterPro" id="IPR050784">
    <property type="entry name" value="IAP"/>
</dbReference>
<evidence type="ECO:0000313" key="1">
    <source>
        <dbReference type="EMBL" id="GFQ71682.1"/>
    </source>
</evidence>
<gene>
    <name evidence="1" type="primary">birc7-a_2</name>
    <name evidence="1" type="ORF">TNCT_363591</name>
</gene>
<dbReference type="GO" id="GO:0005737">
    <property type="term" value="C:cytoplasm"/>
    <property type="evidence" value="ECO:0007669"/>
    <property type="project" value="TreeGrafter"/>
</dbReference>
<dbReference type="EMBL" id="BMAO01001212">
    <property type="protein sequence ID" value="GFQ71682.1"/>
    <property type="molecule type" value="Genomic_DNA"/>
</dbReference>
<dbReference type="PANTHER" id="PTHR10044:SF139">
    <property type="entry name" value="DEATH-ASSOCIATED INHIBITOR OF APOPTOSIS 2"/>
    <property type="match status" value="1"/>
</dbReference>
<dbReference type="GO" id="GO:0051726">
    <property type="term" value="P:regulation of cell cycle"/>
    <property type="evidence" value="ECO:0007669"/>
    <property type="project" value="TreeGrafter"/>
</dbReference>
<sequence>MRDGVPDVRAISLRKMSVLKSHLLTFKGWPLIMLSAKQLAEHGFYYTGISDIVTCFYCSVSLGNWKINDDPLTEHEKFSPHCAYLELIKMKSIKPPNTNNTDETIEDEVLRQACELFSKSMVQKVAVANFRSTGQHFKSLEDVCEAVLKSDAKPAKSVTLESGNRVEGNEMASNYRFGFFGHVNGFYSEGRFVVVEAALASIWTKESVVVTVDTTGHVYTPKDRETNSCVSQTIHGIPFPYPGTVRPDDLKRTMYEIYRERDGGRNLTVLVKGNEQKSLFESFGMPAMDVKEDLFENCSKYEDLPRVEFPFADPHGGEMVHAFGGAKCSRIIAYTFARFVRQKLDAGDSEVRTVIYFDLSKFKTFD</sequence>
<dbReference type="Pfam" id="PF00653">
    <property type="entry name" value="BIR"/>
    <property type="match status" value="1"/>
</dbReference>
<organism evidence="1 2">
    <name type="scientific">Trichonephila clavata</name>
    <name type="common">Joro spider</name>
    <name type="synonym">Nephila clavata</name>
    <dbReference type="NCBI Taxonomy" id="2740835"/>
    <lineage>
        <taxon>Eukaryota</taxon>
        <taxon>Metazoa</taxon>
        <taxon>Ecdysozoa</taxon>
        <taxon>Arthropoda</taxon>
        <taxon>Chelicerata</taxon>
        <taxon>Arachnida</taxon>
        <taxon>Araneae</taxon>
        <taxon>Araneomorphae</taxon>
        <taxon>Entelegynae</taxon>
        <taxon>Araneoidea</taxon>
        <taxon>Nephilidae</taxon>
        <taxon>Trichonephila</taxon>
    </lineage>
</organism>
<dbReference type="GO" id="GO:0005634">
    <property type="term" value="C:nucleus"/>
    <property type="evidence" value="ECO:0007669"/>
    <property type="project" value="TreeGrafter"/>
</dbReference>
<name>A0A8X6F6T7_TRICU</name>
<dbReference type="PROSITE" id="PS50143">
    <property type="entry name" value="BIR_REPEAT_2"/>
    <property type="match status" value="1"/>
</dbReference>
<protein>
    <submittedName>
        <fullName evidence="1">Baculoviral IAP repeat-containing protein 7-A</fullName>
    </submittedName>
</protein>
<dbReference type="PANTHER" id="PTHR10044">
    <property type="entry name" value="INHIBITOR OF APOPTOSIS"/>
    <property type="match status" value="1"/>
</dbReference>
<dbReference type="CDD" id="cd00022">
    <property type="entry name" value="BIR"/>
    <property type="match status" value="1"/>
</dbReference>